<evidence type="ECO:0000256" key="1">
    <source>
        <dbReference type="ARBA" id="ARBA00004141"/>
    </source>
</evidence>
<keyword evidence="8" id="KW-1185">Reference proteome</keyword>
<protein>
    <submittedName>
        <fullName evidence="7">Hemolysin-3</fullName>
    </submittedName>
</protein>
<evidence type="ECO:0000313" key="8">
    <source>
        <dbReference type="Proteomes" id="UP000250796"/>
    </source>
</evidence>
<evidence type="ECO:0000256" key="6">
    <source>
        <dbReference type="SAM" id="Phobius"/>
    </source>
</evidence>
<feature type="transmembrane region" description="Helical" evidence="6">
    <location>
        <begin position="207"/>
        <end position="228"/>
    </location>
</feature>
<keyword evidence="4 6" id="KW-0472">Membrane</keyword>
<feature type="binding site" evidence="5">
    <location>
        <position position="205"/>
    </location>
    <ligand>
        <name>Zn(2+)</name>
        <dbReference type="ChEBI" id="CHEBI:29105"/>
    </ligand>
</feature>
<evidence type="ECO:0000256" key="4">
    <source>
        <dbReference type="ARBA" id="ARBA00023136"/>
    </source>
</evidence>
<dbReference type="InterPro" id="IPR004254">
    <property type="entry name" value="AdipoR/HlyIII-related"/>
</dbReference>
<evidence type="ECO:0000313" key="7">
    <source>
        <dbReference type="EMBL" id="SSC11940.1"/>
    </source>
</evidence>
<reference evidence="7 8" key="1">
    <citation type="submission" date="2017-01" db="EMBL/GenBank/DDBJ databases">
        <authorList>
            <person name="Erauso G."/>
        </authorList>
    </citation>
    <scope>NUCLEOTIDE SEQUENCE [LARGE SCALE GENOMIC DNA]</scope>
    <source>
        <strain evidence="7">MESINF1</strain>
    </source>
</reference>
<feature type="transmembrane region" description="Helical" evidence="6">
    <location>
        <begin position="59"/>
        <end position="80"/>
    </location>
</feature>
<evidence type="ECO:0000256" key="3">
    <source>
        <dbReference type="ARBA" id="ARBA00022989"/>
    </source>
</evidence>
<dbReference type="Pfam" id="PF03006">
    <property type="entry name" value="HlyIII"/>
    <property type="match status" value="1"/>
</dbReference>
<keyword evidence="2 6" id="KW-0812">Transmembrane</keyword>
<comment type="subcellular location">
    <subcellularLocation>
        <location evidence="1">Membrane</location>
        <topology evidence="1">Multi-pass membrane protein</topology>
    </subcellularLocation>
</comment>
<feature type="transmembrane region" description="Helical" evidence="6">
    <location>
        <begin position="117"/>
        <end position="137"/>
    </location>
</feature>
<feature type="transmembrane region" description="Helical" evidence="6">
    <location>
        <begin position="171"/>
        <end position="191"/>
    </location>
</feature>
<dbReference type="AlphaFoldDB" id="A0A7Z7PQ08"/>
<dbReference type="PANTHER" id="PTHR20855:SF3">
    <property type="entry name" value="LD03007P"/>
    <property type="match status" value="1"/>
</dbReference>
<feature type="transmembrane region" description="Helical" evidence="6">
    <location>
        <begin position="92"/>
        <end position="111"/>
    </location>
</feature>
<accession>A0A7Z7PQ08</accession>
<dbReference type="Proteomes" id="UP000250796">
    <property type="component" value="Chromosome MESINF"/>
</dbReference>
<evidence type="ECO:0000256" key="5">
    <source>
        <dbReference type="PIRSR" id="PIRSR604254-1"/>
    </source>
</evidence>
<dbReference type="EMBL" id="LS974202">
    <property type="protein sequence ID" value="SSC11940.1"/>
    <property type="molecule type" value="Genomic_DNA"/>
</dbReference>
<feature type="transmembrane region" description="Helical" evidence="6">
    <location>
        <begin position="144"/>
        <end position="165"/>
    </location>
</feature>
<organism evidence="7 8">
    <name type="scientific">Mesotoga infera</name>
    <dbReference type="NCBI Taxonomy" id="1236046"/>
    <lineage>
        <taxon>Bacteria</taxon>
        <taxon>Thermotogati</taxon>
        <taxon>Thermotogota</taxon>
        <taxon>Thermotogae</taxon>
        <taxon>Kosmotogales</taxon>
        <taxon>Kosmotogaceae</taxon>
        <taxon>Mesotoga</taxon>
    </lineage>
</organism>
<dbReference type="RefSeq" id="WP_231936812.1">
    <property type="nucleotide sequence ID" value="NZ_LS974202.1"/>
</dbReference>
<dbReference type="GO" id="GO:0016020">
    <property type="term" value="C:membrane"/>
    <property type="evidence" value="ECO:0007669"/>
    <property type="project" value="UniProtKB-SubCell"/>
</dbReference>
<feature type="binding site" evidence="5">
    <location>
        <position position="75"/>
    </location>
    <ligand>
        <name>Zn(2+)</name>
        <dbReference type="ChEBI" id="CHEBI:29105"/>
    </ligand>
</feature>
<gene>
    <name evidence="7" type="ORF">MESINF_0491</name>
</gene>
<evidence type="ECO:0000256" key="2">
    <source>
        <dbReference type="ARBA" id="ARBA00022692"/>
    </source>
</evidence>
<feature type="binding site" evidence="5">
    <location>
        <position position="209"/>
    </location>
    <ligand>
        <name>Zn(2+)</name>
        <dbReference type="ChEBI" id="CHEBI:29105"/>
    </ligand>
</feature>
<feature type="transmembrane region" description="Helical" evidence="6">
    <location>
        <begin position="21"/>
        <end position="47"/>
    </location>
</feature>
<dbReference type="PANTHER" id="PTHR20855">
    <property type="entry name" value="ADIPOR/PROGESTIN RECEPTOR-RELATED"/>
    <property type="match status" value="1"/>
</dbReference>
<proteinExistence type="predicted"/>
<sequence>METTTERKLDPMISGDNSNEGFNAISHLLAALIALAGLVLLIVFSAIDRKWMHLVSFSIYGFSVFVSMTLSSVLHFFLWFKRYFKIFGILDHSAIYLLIAGTYTPFCLVVVKGGLGWSIFGIIWGLAILNIVLKAVFFSKMPLWLSMGGYLLMGWLSVSMVYSVYIRLGMWSILLMFVGGLFYTIGAIVFITEKPNPFPGRIAHHELWHILVMLGNFTFLLMMFLYVLPY</sequence>
<keyword evidence="5" id="KW-0479">Metal-binding</keyword>
<keyword evidence="3 6" id="KW-1133">Transmembrane helix</keyword>
<dbReference type="GO" id="GO:0046872">
    <property type="term" value="F:metal ion binding"/>
    <property type="evidence" value="ECO:0007669"/>
    <property type="project" value="UniProtKB-KW"/>
</dbReference>
<dbReference type="KEGG" id="minf:MESINF_0491"/>
<name>A0A7Z7PQ08_9BACT</name>
<keyword evidence="5" id="KW-0862">Zinc</keyword>